<evidence type="ECO:0000256" key="2">
    <source>
        <dbReference type="ARBA" id="ARBA00008779"/>
    </source>
</evidence>
<protein>
    <submittedName>
        <fullName evidence="9">Arylsulfatase B</fullName>
    </submittedName>
</protein>
<evidence type="ECO:0000256" key="7">
    <source>
        <dbReference type="SAM" id="SignalP"/>
    </source>
</evidence>
<keyword evidence="10" id="KW-1185">Reference proteome</keyword>
<dbReference type="PANTHER" id="PTHR10342:SF274">
    <property type="entry name" value="ARYLSULFATASE B"/>
    <property type="match status" value="1"/>
</dbReference>
<keyword evidence="7" id="KW-0732">Signal</keyword>
<reference evidence="9" key="2">
    <citation type="journal article" date="2023" name="Science">
        <title>Genomic signatures of disease resistance in endangered staghorn corals.</title>
        <authorList>
            <person name="Vollmer S.V."/>
            <person name="Selwyn J.D."/>
            <person name="Despard B.A."/>
            <person name="Roesel C.L."/>
        </authorList>
    </citation>
    <scope>NUCLEOTIDE SEQUENCE</scope>
    <source>
        <strain evidence="9">K2</strain>
    </source>
</reference>
<evidence type="ECO:0000259" key="8">
    <source>
        <dbReference type="Pfam" id="PF00884"/>
    </source>
</evidence>
<keyword evidence="6" id="KW-0325">Glycoprotein</keyword>
<dbReference type="GO" id="GO:0008484">
    <property type="term" value="F:sulfuric ester hydrolase activity"/>
    <property type="evidence" value="ECO:0007669"/>
    <property type="project" value="InterPro"/>
</dbReference>
<dbReference type="PROSITE" id="PS00523">
    <property type="entry name" value="SULFATASE_1"/>
    <property type="match status" value="1"/>
</dbReference>
<proteinExistence type="inferred from homology"/>
<comment type="caution">
    <text evidence="9">The sequence shown here is derived from an EMBL/GenBank/DDBJ whole genome shotgun (WGS) entry which is preliminary data.</text>
</comment>
<evidence type="ECO:0000256" key="5">
    <source>
        <dbReference type="ARBA" id="ARBA00022837"/>
    </source>
</evidence>
<feature type="signal peptide" evidence="7">
    <location>
        <begin position="1"/>
        <end position="26"/>
    </location>
</feature>
<dbReference type="PANTHER" id="PTHR10342">
    <property type="entry name" value="ARYLSULFATASE"/>
    <property type="match status" value="1"/>
</dbReference>
<name>A0AAD9QTS5_ACRCE</name>
<dbReference type="GO" id="GO:0046872">
    <property type="term" value="F:metal ion binding"/>
    <property type="evidence" value="ECO:0007669"/>
    <property type="project" value="UniProtKB-KW"/>
</dbReference>
<sequence length="512" mass="57846">MVPWLLPVFSSFYLLILNCGPIGVECKRSQPHILFMLADDLGWIDVGFHGSKIHTPNIDSLAKDGVILDNFYAQPVCTPARGALMTGRYPIHTGLQHTVIHPVDPFGLPLDFQTLPGQLREVGYATHLVGKWHLGFYKWPYVPTNRGFDTAYGFWDGSEDHFNHKRDGVVDFRNGTKPVTNLDGKYATNEYVKRVQEIVEYHDPEKPLFLYMAFQNVHAPIEAPEEYVKKYDFIDQRMRRVHAGMVDILDEAVGNITKMFKEKGLWDNTLTVFCSDNGGKPVYGGYNWPLRGTKQTLWEGGVRSTGFVHGKILERKGAKCDGLLHISDFFPTLINLAGGTFDPRNPIPVDGFDAWTTISRGDPSPRTEILLNIDPDSSLPGNFQGKALRMGSMKLLMNVPNTTWFKPPELGGVFPEKFLSNGSIAEEKDEQVLESLWENYLVNGERLEVALFNITADPNERHDLSQELPDVVKKMIERMKYYEDSTVPPLFKGADPNALKEAQKNGIWGPWM</sequence>
<dbReference type="Gene3D" id="3.40.720.10">
    <property type="entry name" value="Alkaline Phosphatase, subunit A"/>
    <property type="match status" value="1"/>
</dbReference>
<evidence type="ECO:0000256" key="3">
    <source>
        <dbReference type="ARBA" id="ARBA00022723"/>
    </source>
</evidence>
<comment type="cofactor">
    <cofactor evidence="1">
        <name>Ca(2+)</name>
        <dbReference type="ChEBI" id="CHEBI:29108"/>
    </cofactor>
</comment>
<dbReference type="Gene3D" id="3.30.1120.10">
    <property type="match status" value="1"/>
</dbReference>
<comment type="similarity">
    <text evidence="2">Belongs to the sulfatase family.</text>
</comment>
<evidence type="ECO:0000256" key="1">
    <source>
        <dbReference type="ARBA" id="ARBA00001913"/>
    </source>
</evidence>
<dbReference type="Proteomes" id="UP001249851">
    <property type="component" value="Unassembled WGS sequence"/>
</dbReference>
<reference evidence="9" key="1">
    <citation type="journal article" date="2023" name="G3 (Bethesda)">
        <title>Whole genome assembly and annotation of the endangered Caribbean coral Acropora cervicornis.</title>
        <authorList>
            <person name="Selwyn J.D."/>
            <person name="Vollmer S.V."/>
        </authorList>
    </citation>
    <scope>NUCLEOTIDE SEQUENCE</scope>
    <source>
        <strain evidence="9">K2</strain>
    </source>
</reference>
<dbReference type="AlphaFoldDB" id="A0AAD9QTS5"/>
<evidence type="ECO:0000313" key="10">
    <source>
        <dbReference type="Proteomes" id="UP001249851"/>
    </source>
</evidence>
<dbReference type="EMBL" id="JARQWQ010000015">
    <property type="protein sequence ID" value="KAK2566946.1"/>
    <property type="molecule type" value="Genomic_DNA"/>
</dbReference>
<feature type="domain" description="Sulfatase N-terminal" evidence="8">
    <location>
        <begin position="31"/>
        <end position="338"/>
    </location>
</feature>
<dbReference type="CDD" id="cd16029">
    <property type="entry name" value="4-S"/>
    <property type="match status" value="1"/>
</dbReference>
<dbReference type="InterPro" id="IPR017850">
    <property type="entry name" value="Alkaline_phosphatase_core_sf"/>
</dbReference>
<feature type="chain" id="PRO_5042249946" evidence="7">
    <location>
        <begin position="27"/>
        <end position="512"/>
    </location>
</feature>
<dbReference type="InterPro" id="IPR024607">
    <property type="entry name" value="Sulfatase_CS"/>
</dbReference>
<organism evidence="9 10">
    <name type="scientific">Acropora cervicornis</name>
    <name type="common">Staghorn coral</name>
    <dbReference type="NCBI Taxonomy" id="6130"/>
    <lineage>
        <taxon>Eukaryota</taxon>
        <taxon>Metazoa</taxon>
        <taxon>Cnidaria</taxon>
        <taxon>Anthozoa</taxon>
        <taxon>Hexacorallia</taxon>
        <taxon>Scleractinia</taxon>
        <taxon>Astrocoeniina</taxon>
        <taxon>Acroporidae</taxon>
        <taxon>Acropora</taxon>
    </lineage>
</organism>
<gene>
    <name evidence="9" type="ORF">P5673_008708</name>
</gene>
<dbReference type="Pfam" id="PF00884">
    <property type="entry name" value="Sulfatase"/>
    <property type="match status" value="1"/>
</dbReference>
<dbReference type="SUPFAM" id="SSF53649">
    <property type="entry name" value="Alkaline phosphatase-like"/>
    <property type="match status" value="1"/>
</dbReference>
<dbReference type="InterPro" id="IPR047115">
    <property type="entry name" value="ARSB"/>
</dbReference>
<dbReference type="InterPro" id="IPR000917">
    <property type="entry name" value="Sulfatase_N"/>
</dbReference>
<keyword evidence="3" id="KW-0479">Metal-binding</keyword>
<keyword evidence="4" id="KW-0378">Hydrolase</keyword>
<keyword evidence="5" id="KW-0106">Calcium</keyword>
<accession>A0AAD9QTS5</accession>
<dbReference type="PROSITE" id="PS00149">
    <property type="entry name" value="SULFATASE_2"/>
    <property type="match status" value="1"/>
</dbReference>
<evidence type="ECO:0000313" key="9">
    <source>
        <dbReference type="EMBL" id="KAK2566946.1"/>
    </source>
</evidence>
<evidence type="ECO:0000256" key="4">
    <source>
        <dbReference type="ARBA" id="ARBA00022801"/>
    </source>
</evidence>
<evidence type="ECO:0000256" key="6">
    <source>
        <dbReference type="ARBA" id="ARBA00023180"/>
    </source>
</evidence>